<name>A0ABD3FJ74_9STRA</name>
<protein>
    <submittedName>
        <fullName evidence="1">Uncharacterized protein</fullName>
    </submittedName>
</protein>
<evidence type="ECO:0000313" key="1">
    <source>
        <dbReference type="EMBL" id="KAL3665947.1"/>
    </source>
</evidence>
<keyword evidence="2" id="KW-1185">Reference proteome</keyword>
<dbReference type="EMBL" id="JBIMZQ010000018">
    <property type="protein sequence ID" value="KAL3665947.1"/>
    <property type="molecule type" value="Genomic_DNA"/>
</dbReference>
<reference evidence="1 2" key="1">
    <citation type="submission" date="2024-09" db="EMBL/GenBank/DDBJ databases">
        <title>Genome sequencing and assembly of Phytophthora oleae, isolate VK10A, causative agent of rot of olive drupes.</title>
        <authorList>
            <person name="Conti Taguali S."/>
            <person name="Riolo M."/>
            <person name="La Spada F."/>
            <person name="Cacciola S.O."/>
            <person name="Dionisio G."/>
        </authorList>
    </citation>
    <scope>NUCLEOTIDE SEQUENCE [LARGE SCALE GENOMIC DNA]</scope>
    <source>
        <strain evidence="1 2">VK10A</strain>
    </source>
</reference>
<organism evidence="1 2">
    <name type="scientific">Phytophthora oleae</name>
    <dbReference type="NCBI Taxonomy" id="2107226"/>
    <lineage>
        <taxon>Eukaryota</taxon>
        <taxon>Sar</taxon>
        <taxon>Stramenopiles</taxon>
        <taxon>Oomycota</taxon>
        <taxon>Peronosporomycetes</taxon>
        <taxon>Peronosporales</taxon>
        <taxon>Peronosporaceae</taxon>
        <taxon>Phytophthora</taxon>
    </lineage>
</organism>
<proteinExistence type="predicted"/>
<evidence type="ECO:0000313" key="2">
    <source>
        <dbReference type="Proteomes" id="UP001632037"/>
    </source>
</evidence>
<dbReference type="Proteomes" id="UP001632037">
    <property type="component" value="Unassembled WGS sequence"/>
</dbReference>
<dbReference type="AlphaFoldDB" id="A0ABD3FJ74"/>
<comment type="caution">
    <text evidence="1">The sequence shown here is derived from an EMBL/GenBank/DDBJ whole genome shotgun (WGS) entry which is preliminary data.</text>
</comment>
<sequence length="211" mass="23953">METACQASPAPHAYDTSALRVAAAPALPQLLRFEGRTMQDHRDFMHTYETYLSAINALETQWSGAFAMPEGACFESKTKRMITRYEFSQPPGANTEDEWVAYFMQAKAPSHVGYTSISEAMKGLWMQTRWPKPESRMMNLQADMEALLDQFNLTDLVFPPAGFRAVITTKLTVQENKTYKHEVVPFCAWVTKLMKAFMAWEHADLVVGPTR</sequence>
<gene>
    <name evidence="1" type="ORF">V7S43_008746</name>
</gene>
<accession>A0ABD3FJ74</accession>